<evidence type="ECO:0000256" key="11">
    <source>
        <dbReference type="ARBA" id="ARBA00054845"/>
    </source>
</evidence>
<comment type="caution">
    <text evidence="18">The sequence shown here is derived from an EMBL/GenBank/DDBJ whole genome shotgun (WGS) entry which is preliminary data.</text>
</comment>
<evidence type="ECO:0000313" key="19">
    <source>
        <dbReference type="Proteomes" id="UP000321525"/>
    </source>
</evidence>
<dbReference type="GO" id="GO:0051484">
    <property type="term" value="P:isopentenyl diphosphate biosynthetic process, methylerythritol 4-phosphate pathway involved in terpenoid biosynthetic process"/>
    <property type="evidence" value="ECO:0007669"/>
    <property type="project" value="UniProtKB-ARBA"/>
</dbReference>
<comment type="similarity">
    <text evidence="3 13">Belongs to the DXR family.</text>
</comment>
<feature type="domain" description="1-deoxy-D-xylulose 5-phosphate reductoisomerase C-terminal" evidence="15">
    <location>
        <begin position="147"/>
        <end position="240"/>
    </location>
</feature>
<comment type="cofactor">
    <cofactor evidence="1">
        <name>Co(2+)</name>
        <dbReference type="ChEBI" id="CHEBI:48828"/>
    </cofactor>
</comment>
<dbReference type="NCBIfam" id="NF009114">
    <property type="entry name" value="PRK12464.1"/>
    <property type="match status" value="1"/>
</dbReference>
<dbReference type="EC" id="1.1.1.267" evidence="4 13"/>
<feature type="binding site" evidence="13">
    <location>
        <position position="152"/>
    </location>
    <ligand>
        <name>1-deoxy-D-xylulose 5-phosphate</name>
        <dbReference type="ChEBI" id="CHEBI:57792"/>
    </ligand>
</feature>
<reference evidence="18 20" key="1">
    <citation type="submission" date="2019-07" db="EMBL/GenBank/DDBJ databases">
        <title>Genomes of sea-ice associated Colwellia species.</title>
        <authorList>
            <person name="Bowman J.P."/>
        </authorList>
    </citation>
    <scope>NUCLEOTIDE SEQUENCE [LARGE SCALE GENOMIC DNA]</scope>
    <source>
        <strain evidence="17 19">ACAM 607</strain>
        <strain evidence="18 20">IC036</strain>
    </source>
</reference>
<evidence type="ECO:0000256" key="2">
    <source>
        <dbReference type="ARBA" id="ARBA00005094"/>
    </source>
</evidence>
<dbReference type="Pfam" id="PF08436">
    <property type="entry name" value="DXP_redisom_C"/>
    <property type="match status" value="1"/>
</dbReference>
<comment type="catalytic activity">
    <reaction evidence="10">
        <text>2-C-methyl-D-erythritol 4-phosphate + NADP(+) = 1-deoxy-D-xylulose 5-phosphate + NADPH + H(+)</text>
        <dbReference type="Rhea" id="RHEA:13717"/>
        <dbReference type="ChEBI" id="CHEBI:15378"/>
        <dbReference type="ChEBI" id="CHEBI:57783"/>
        <dbReference type="ChEBI" id="CHEBI:57792"/>
        <dbReference type="ChEBI" id="CHEBI:58262"/>
        <dbReference type="ChEBI" id="CHEBI:58349"/>
        <dbReference type="EC" id="1.1.1.267"/>
    </reaction>
    <physiologicalReaction direction="right-to-left" evidence="10">
        <dbReference type="Rhea" id="RHEA:13719"/>
    </physiologicalReaction>
</comment>
<feature type="domain" description="DXP reductoisomerase C-terminal" evidence="16">
    <location>
        <begin position="272"/>
        <end position="388"/>
    </location>
</feature>
<evidence type="ECO:0000256" key="3">
    <source>
        <dbReference type="ARBA" id="ARBA00006825"/>
    </source>
</evidence>
<feature type="binding site" evidence="13">
    <location>
        <position position="13"/>
    </location>
    <ligand>
        <name>NADPH</name>
        <dbReference type="ChEBI" id="CHEBI:57783"/>
    </ligand>
</feature>
<evidence type="ECO:0000256" key="13">
    <source>
        <dbReference type="HAMAP-Rule" id="MF_00183"/>
    </source>
</evidence>
<keyword evidence="5 13" id="KW-0479">Metal-binding</keyword>
<dbReference type="Pfam" id="PF13288">
    <property type="entry name" value="DXPR_C"/>
    <property type="match status" value="1"/>
</dbReference>
<name>A0A5C6QRM2_9GAMM</name>
<comment type="pathway">
    <text evidence="2 13">Isoprenoid biosynthesis; isopentenyl diphosphate biosynthesis via DXP pathway; isopentenyl diphosphate from 1-deoxy-D-xylulose 5-phosphate: step 1/6.</text>
</comment>
<dbReference type="AlphaFoldDB" id="A0A5C6QRM2"/>
<dbReference type="Proteomes" id="UP000321917">
    <property type="component" value="Unassembled WGS sequence"/>
</dbReference>
<dbReference type="OrthoDB" id="9806546at2"/>
<dbReference type="SUPFAM" id="SSF51735">
    <property type="entry name" value="NAD(P)-binding Rossmann-fold domains"/>
    <property type="match status" value="1"/>
</dbReference>
<feature type="binding site" evidence="13">
    <location>
        <position position="232"/>
    </location>
    <ligand>
        <name>1-deoxy-D-xylulose 5-phosphate</name>
        <dbReference type="ChEBI" id="CHEBI:57792"/>
    </ligand>
</feature>
<dbReference type="InterPro" id="IPR026877">
    <property type="entry name" value="DXPR_C"/>
</dbReference>
<dbReference type="HAMAP" id="MF_00183">
    <property type="entry name" value="DXP_reductoisom"/>
    <property type="match status" value="1"/>
</dbReference>
<keyword evidence="13" id="KW-0460">Magnesium</keyword>
<feature type="binding site" evidence="13">
    <location>
        <position position="229"/>
    </location>
    <ligand>
        <name>1-deoxy-D-xylulose 5-phosphate</name>
        <dbReference type="ChEBI" id="CHEBI:57792"/>
    </ligand>
</feature>
<evidence type="ECO:0000256" key="8">
    <source>
        <dbReference type="ARBA" id="ARBA00023211"/>
    </source>
</evidence>
<feature type="binding site" evidence="13">
    <location>
        <position position="126"/>
    </location>
    <ligand>
        <name>1-deoxy-D-xylulose 5-phosphate</name>
        <dbReference type="ChEBI" id="CHEBI:57792"/>
    </ligand>
</feature>
<keyword evidence="9 13" id="KW-0414">Isoprene biosynthesis</keyword>
<dbReference type="FunFam" id="3.40.50.720:FF:000045">
    <property type="entry name" value="1-deoxy-D-xylulose 5-phosphate reductoisomerase"/>
    <property type="match status" value="1"/>
</dbReference>
<gene>
    <name evidence="18" type="primary">ispC</name>
    <name evidence="13" type="synonym">dxr</name>
    <name evidence="17" type="ORF">ESZ26_04925</name>
    <name evidence="18" type="ORF">ESZ27_02505</name>
</gene>
<feature type="binding site" evidence="13">
    <location>
        <position position="11"/>
    </location>
    <ligand>
        <name>NADPH</name>
        <dbReference type="ChEBI" id="CHEBI:57783"/>
    </ligand>
</feature>
<feature type="domain" description="1-deoxy-D-xylulose 5-phosphate reductoisomerase N-terminal" evidence="14">
    <location>
        <begin position="4"/>
        <end position="133"/>
    </location>
</feature>
<comment type="function">
    <text evidence="11 13">Catalyzes the NADPH-dependent rearrangement and reduction of 1-deoxy-D-xylulose-5-phosphate (DXP) to 2-C-methyl-D-erythritol 4-phosphate (MEP).</text>
</comment>
<evidence type="ECO:0000313" key="20">
    <source>
        <dbReference type="Proteomes" id="UP000321917"/>
    </source>
</evidence>
<dbReference type="GO" id="GO:0016853">
    <property type="term" value="F:isomerase activity"/>
    <property type="evidence" value="ECO:0007669"/>
    <property type="project" value="UniProtKB-KW"/>
</dbReference>
<comment type="caution">
    <text evidence="13">Lacks conserved residue(s) required for the propagation of feature annotation.</text>
</comment>
<keyword evidence="6 13" id="KW-0521">NADP</keyword>
<keyword evidence="7 13" id="KW-0560">Oxidoreductase</keyword>
<dbReference type="NCBIfam" id="TIGR00243">
    <property type="entry name" value="Dxr"/>
    <property type="match status" value="1"/>
</dbReference>
<evidence type="ECO:0000256" key="4">
    <source>
        <dbReference type="ARBA" id="ARBA00012366"/>
    </source>
</evidence>
<proteinExistence type="inferred from homology"/>
<feature type="binding site" evidence="13">
    <location>
        <position position="151"/>
    </location>
    <ligand>
        <name>Mn(2+)</name>
        <dbReference type="ChEBI" id="CHEBI:29035"/>
    </ligand>
</feature>
<dbReference type="InterPro" id="IPR013512">
    <property type="entry name" value="DXP_reductoisomerase_N"/>
</dbReference>
<feature type="binding site" evidence="13">
    <location>
        <position position="127"/>
    </location>
    <ligand>
        <name>NADPH</name>
        <dbReference type="ChEBI" id="CHEBI:57783"/>
    </ligand>
</feature>
<dbReference type="InterPro" id="IPR036291">
    <property type="entry name" value="NAD(P)-bd_dom_sf"/>
</dbReference>
<keyword evidence="19" id="KW-1185">Reference proteome</keyword>
<dbReference type="FunFam" id="1.10.1740.10:FF:000004">
    <property type="entry name" value="1-deoxy-D-xylulose 5-phosphate reductoisomerase"/>
    <property type="match status" value="1"/>
</dbReference>
<dbReference type="EMBL" id="VOLQ01000003">
    <property type="protein sequence ID" value="TWX71288.1"/>
    <property type="molecule type" value="Genomic_DNA"/>
</dbReference>
<keyword evidence="18" id="KW-0413">Isomerase</keyword>
<feature type="binding site" evidence="13">
    <location>
        <position position="187"/>
    </location>
    <ligand>
        <name>1-deoxy-D-xylulose 5-phosphate</name>
        <dbReference type="ChEBI" id="CHEBI:57792"/>
    </ligand>
</feature>
<organism evidence="18 20">
    <name type="scientific">Colwellia hornerae</name>
    <dbReference type="NCBI Taxonomy" id="89402"/>
    <lineage>
        <taxon>Bacteria</taxon>
        <taxon>Pseudomonadati</taxon>
        <taxon>Pseudomonadota</taxon>
        <taxon>Gammaproteobacteria</taxon>
        <taxon>Alteromonadales</taxon>
        <taxon>Colwelliaceae</taxon>
        <taxon>Colwellia</taxon>
    </lineage>
</organism>
<dbReference type="InterPro" id="IPR003821">
    <property type="entry name" value="DXP_reductoisomerase"/>
</dbReference>
<dbReference type="SUPFAM" id="SSF69055">
    <property type="entry name" value="1-deoxy-D-xylulose-5-phosphate reductoisomerase, C-terminal domain"/>
    <property type="match status" value="1"/>
</dbReference>
<dbReference type="GO" id="GO:0030145">
    <property type="term" value="F:manganese ion binding"/>
    <property type="evidence" value="ECO:0007669"/>
    <property type="project" value="TreeGrafter"/>
</dbReference>
<evidence type="ECO:0000256" key="10">
    <source>
        <dbReference type="ARBA" id="ARBA00048543"/>
    </source>
</evidence>
<feature type="binding site" evidence="13">
    <location>
        <position position="232"/>
    </location>
    <ligand>
        <name>Mn(2+)</name>
        <dbReference type="ChEBI" id="CHEBI:29035"/>
    </ligand>
</feature>
<feature type="binding site" evidence="13">
    <location>
        <position position="153"/>
    </location>
    <ligand>
        <name>1-deoxy-D-xylulose 5-phosphate</name>
        <dbReference type="ChEBI" id="CHEBI:57792"/>
    </ligand>
</feature>
<evidence type="ECO:0000256" key="6">
    <source>
        <dbReference type="ARBA" id="ARBA00022857"/>
    </source>
</evidence>
<evidence type="ECO:0000259" key="15">
    <source>
        <dbReference type="Pfam" id="PF08436"/>
    </source>
</evidence>
<feature type="binding site" evidence="13">
    <location>
        <position position="12"/>
    </location>
    <ligand>
        <name>NADPH</name>
        <dbReference type="ChEBI" id="CHEBI:57783"/>
    </ligand>
</feature>
<dbReference type="Gene3D" id="1.10.1740.10">
    <property type="match status" value="1"/>
</dbReference>
<dbReference type="EMBL" id="VOLR01000005">
    <property type="protein sequence ID" value="TWX61956.1"/>
    <property type="molecule type" value="Genomic_DNA"/>
</dbReference>
<feature type="binding site" evidence="13">
    <location>
        <position position="216"/>
    </location>
    <ligand>
        <name>NADPH</name>
        <dbReference type="ChEBI" id="CHEBI:57783"/>
    </ligand>
</feature>
<evidence type="ECO:0000256" key="5">
    <source>
        <dbReference type="ARBA" id="ARBA00022723"/>
    </source>
</evidence>
<evidence type="ECO:0000256" key="12">
    <source>
        <dbReference type="ARBA" id="ARBA00071224"/>
    </source>
</evidence>
<feature type="binding site" evidence="13">
    <location>
        <position position="228"/>
    </location>
    <ligand>
        <name>1-deoxy-D-xylulose 5-phosphate</name>
        <dbReference type="ChEBI" id="CHEBI:57792"/>
    </ligand>
</feature>
<dbReference type="RefSeq" id="WP_146798549.1">
    <property type="nucleotide sequence ID" value="NZ_VOLP01000006.1"/>
</dbReference>
<evidence type="ECO:0000259" key="16">
    <source>
        <dbReference type="Pfam" id="PF13288"/>
    </source>
</evidence>
<dbReference type="PANTHER" id="PTHR30525:SF0">
    <property type="entry name" value="1-DEOXY-D-XYLULOSE 5-PHOSPHATE REDUCTOISOMERASE, CHLOROPLASTIC"/>
    <property type="match status" value="1"/>
</dbReference>
<dbReference type="Pfam" id="PF02670">
    <property type="entry name" value="DXP_reductoisom"/>
    <property type="match status" value="1"/>
</dbReference>
<dbReference type="GO" id="GO:0070402">
    <property type="term" value="F:NADPH binding"/>
    <property type="evidence" value="ECO:0007669"/>
    <property type="project" value="InterPro"/>
</dbReference>
<feature type="binding site" evidence="13">
    <location>
        <position position="223"/>
    </location>
    <ligand>
        <name>1-deoxy-D-xylulose 5-phosphate</name>
        <dbReference type="ChEBI" id="CHEBI:57792"/>
    </ligand>
</feature>
<protein>
    <recommendedName>
        <fullName evidence="12 13">1-deoxy-D-xylulose 5-phosphate reductoisomerase</fullName>
        <shortName evidence="13">DXP reductoisomerase</shortName>
        <ecNumber evidence="4 13">1.1.1.267</ecNumber>
    </recommendedName>
    <alternativeName>
        <fullName evidence="13">1-deoxyxylulose-5-phosphate reductoisomerase</fullName>
    </alternativeName>
    <alternativeName>
        <fullName evidence="13">2-C-methyl-D-erythritol 4-phosphate synthase</fullName>
    </alternativeName>
</protein>
<dbReference type="Gene3D" id="3.40.50.720">
    <property type="entry name" value="NAD(P)-binding Rossmann-like Domain"/>
    <property type="match status" value="1"/>
</dbReference>
<dbReference type="UniPathway" id="UPA00056">
    <property type="reaction ID" value="UER00092"/>
</dbReference>
<evidence type="ECO:0000256" key="1">
    <source>
        <dbReference type="ARBA" id="ARBA00001941"/>
    </source>
</evidence>
<evidence type="ECO:0000313" key="18">
    <source>
        <dbReference type="EMBL" id="TWX71288.1"/>
    </source>
</evidence>
<dbReference type="NCBIfam" id="NF003938">
    <property type="entry name" value="PRK05447.1-1"/>
    <property type="match status" value="1"/>
</dbReference>
<evidence type="ECO:0000313" key="17">
    <source>
        <dbReference type="EMBL" id="TWX61956.1"/>
    </source>
</evidence>
<keyword evidence="8 13" id="KW-0464">Manganese</keyword>
<dbReference type="GO" id="GO:0030604">
    <property type="term" value="F:1-deoxy-D-xylulose-5-phosphate reductoisomerase activity"/>
    <property type="evidence" value="ECO:0007669"/>
    <property type="project" value="UniProtKB-UniRule"/>
</dbReference>
<evidence type="ECO:0000256" key="9">
    <source>
        <dbReference type="ARBA" id="ARBA00023229"/>
    </source>
</evidence>
<dbReference type="PANTHER" id="PTHR30525">
    <property type="entry name" value="1-DEOXY-D-XYLULOSE 5-PHOSPHATE REDUCTOISOMERASE"/>
    <property type="match status" value="1"/>
</dbReference>
<dbReference type="Proteomes" id="UP000321525">
    <property type="component" value="Unassembled WGS sequence"/>
</dbReference>
<comment type="cofactor">
    <cofactor evidence="13">
        <name>Mg(2+)</name>
        <dbReference type="ChEBI" id="CHEBI:18420"/>
    </cofactor>
    <cofactor evidence="13">
        <name>Mn(2+)</name>
        <dbReference type="ChEBI" id="CHEBI:29035"/>
    </cofactor>
</comment>
<sequence>MRKLCILGSTGSIGVSTLEVVRLHPTLFSIESLSANTRVDEMLAQCQEFKPSTVVMVAEHAAQALKVKLHQNGLQNIEVLSGGQGLIDIAQADTTDTVMAAIVGASGLLSTMAAVKSGKRVLLANKEALVTSGALFIDAVEKYGAELLPIDSEHNAIFQCLPTNVQAKPGRCDLVNNGVSKILLTGSGGPFRTFSVEQLEEVTPAQACAHPNWEMGRKISVDSATMMNKGLEFIEAKWLFNIDPDDIQVVLHPQSTIHSMVQYKDGSVIAQMGNPDMRTPIAHALAYPRRIDSGVAPLDFFNTPSFEFEDVDYHKYPNLKLAIAACKSGQGACTALNAANEIAVDAFLNEKIKFTDIAKINETSVNKFVSERVASIDDVVALDARAREFSRNLIASGCFVVNRVAVNEVNKKGNL</sequence>
<feature type="binding site" evidence="13">
    <location>
        <position position="210"/>
    </location>
    <ligand>
        <name>1-deoxy-D-xylulose 5-phosphate</name>
        <dbReference type="ChEBI" id="CHEBI:57792"/>
    </ligand>
</feature>
<dbReference type="InterPro" id="IPR036169">
    <property type="entry name" value="DXPR_C_sf"/>
</dbReference>
<evidence type="ECO:0000259" key="14">
    <source>
        <dbReference type="Pfam" id="PF02670"/>
    </source>
</evidence>
<feature type="binding site" evidence="13">
    <location>
        <position position="125"/>
    </location>
    <ligand>
        <name>NADPH</name>
        <dbReference type="ChEBI" id="CHEBI:57783"/>
    </ligand>
</feature>
<dbReference type="PIRSF" id="PIRSF006205">
    <property type="entry name" value="Dxp_reductismrs"/>
    <property type="match status" value="1"/>
</dbReference>
<evidence type="ECO:0000256" key="7">
    <source>
        <dbReference type="ARBA" id="ARBA00023002"/>
    </source>
</evidence>
<dbReference type="SUPFAM" id="SSF55347">
    <property type="entry name" value="Glyceraldehyde-3-phosphate dehydrogenase-like, C-terminal domain"/>
    <property type="match status" value="1"/>
</dbReference>
<feature type="binding site" evidence="13">
    <location>
        <position position="10"/>
    </location>
    <ligand>
        <name>NADPH</name>
        <dbReference type="ChEBI" id="CHEBI:57783"/>
    </ligand>
</feature>
<feature type="binding site" evidence="13">
    <location>
        <position position="153"/>
    </location>
    <ligand>
        <name>Mn(2+)</name>
        <dbReference type="ChEBI" id="CHEBI:29035"/>
    </ligand>
</feature>
<dbReference type="InterPro" id="IPR013644">
    <property type="entry name" value="DXP_reductoisomerase_C"/>
</dbReference>
<accession>A0A5C6QRM2</accession>